<sequence length="119" mass="12212">MSYVDPALQQQQQQQQAALIYQNAVANNGVSHSSGSVGPVLAVLSVITILGVIACVLGRICAGRLFSANSKYDCVGWMERRCASCLDGDLEGGGGNIPVAKPVENGDAPKPAEGEAPAA</sequence>
<reference evidence="4" key="1">
    <citation type="submission" date="2007-06" db="EMBL/GenBank/DDBJ databases">
        <title>Full length cDNA sequences from Sitka Spruce (Picea sitchensis).</title>
        <authorList>
            <person name="Ralph S.G."/>
            <person name="Chun H.E."/>
            <person name="Liao N."/>
            <person name="Ali J."/>
            <person name="Reid K."/>
            <person name="Kolosova N."/>
            <person name="Cooper N."/>
            <person name="Cullis C."/>
            <person name="Jancsik S."/>
            <person name="Moore R."/>
            <person name="Mayo M."/>
            <person name="Wagner S."/>
            <person name="Holt R.A."/>
            <person name="Jones S.J.M."/>
            <person name="Marra M.A."/>
            <person name="Ritland C.E."/>
            <person name="Ritland K."/>
            <person name="Bohlmann J."/>
        </authorList>
    </citation>
    <scope>NUCLEOTIDE SEQUENCE</scope>
    <source>
        <tissue evidence="4">Bark</tissue>
    </source>
</reference>
<name>A9NYZ4_PICSI</name>
<dbReference type="EMBL" id="EF086597">
    <property type="protein sequence ID" value="ABK25855.1"/>
    <property type="molecule type" value="mRNA"/>
</dbReference>
<reference evidence="3" key="2">
    <citation type="journal article" date="2008" name="BMC Genomics">
        <title>A conifer genomics resource of 200,000 spruce (Picea spp.) ESTs and 6,464 high-quality, sequence-finished full-length cDNAs for Sitka spruce (Picea sitchensis).</title>
        <authorList>
            <person name="Ralph S.G."/>
            <person name="Chun H.J."/>
            <person name="Kolosova N."/>
            <person name="Cooper D."/>
            <person name="Oddy C."/>
            <person name="Ritland C.E."/>
            <person name="Kirkpatrick R."/>
            <person name="Moore R."/>
            <person name="Barber S."/>
            <person name="Holt R.A."/>
            <person name="Jones S.J."/>
            <person name="Marra M.A."/>
            <person name="Douglas C.J."/>
            <person name="Ritland K."/>
            <person name="Bohlmann J."/>
        </authorList>
    </citation>
    <scope>NUCLEOTIDE SEQUENCE</scope>
    <source>
        <tissue evidence="3">Bark</tissue>
    </source>
</reference>
<evidence type="ECO:0000256" key="2">
    <source>
        <dbReference type="SAM" id="Phobius"/>
    </source>
</evidence>
<evidence type="ECO:0000256" key="1">
    <source>
        <dbReference type="SAM" id="MobiDB-lite"/>
    </source>
</evidence>
<protein>
    <recommendedName>
        <fullName evidence="5">Transmembrane protein</fullName>
    </recommendedName>
</protein>
<keyword evidence="2" id="KW-0812">Transmembrane</keyword>
<feature type="compositionally biased region" description="Low complexity" evidence="1">
    <location>
        <begin position="108"/>
        <end position="119"/>
    </location>
</feature>
<dbReference type="AlphaFoldDB" id="A9NYZ4"/>
<dbReference type="EMBL" id="EF678183">
    <property type="protein sequence ID" value="ABR17960.1"/>
    <property type="molecule type" value="mRNA"/>
</dbReference>
<keyword evidence="2" id="KW-1133">Transmembrane helix</keyword>
<evidence type="ECO:0000313" key="3">
    <source>
        <dbReference type="EMBL" id="ABK25855.1"/>
    </source>
</evidence>
<evidence type="ECO:0000313" key="4">
    <source>
        <dbReference type="EMBL" id="ABR17960.1"/>
    </source>
</evidence>
<proteinExistence type="evidence at transcript level"/>
<dbReference type="PANTHER" id="PTHR33429">
    <property type="entry name" value="OS02G0708000 PROTEIN-RELATED"/>
    <property type="match status" value="1"/>
</dbReference>
<feature type="region of interest" description="Disordered" evidence="1">
    <location>
        <begin position="90"/>
        <end position="119"/>
    </location>
</feature>
<evidence type="ECO:0008006" key="5">
    <source>
        <dbReference type="Google" id="ProtNLM"/>
    </source>
</evidence>
<keyword evidence="2" id="KW-0472">Membrane</keyword>
<feature type="transmembrane region" description="Helical" evidence="2">
    <location>
        <begin position="40"/>
        <end position="62"/>
    </location>
</feature>
<dbReference type="OMA" id="RYDCLEW"/>
<dbReference type="PANTHER" id="PTHR33429:SF23">
    <property type="entry name" value="OS02G0709350 PROTEIN"/>
    <property type="match status" value="1"/>
</dbReference>
<accession>A9NYZ4</accession>
<organism evidence="3">
    <name type="scientific">Picea sitchensis</name>
    <name type="common">Sitka spruce</name>
    <name type="synonym">Pinus sitchensis</name>
    <dbReference type="NCBI Taxonomy" id="3332"/>
    <lineage>
        <taxon>Eukaryota</taxon>
        <taxon>Viridiplantae</taxon>
        <taxon>Streptophyta</taxon>
        <taxon>Embryophyta</taxon>
        <taxon>Tracheophyta</taxon>
        <taxon>Spermatophyta</taxon>
        <taxon>Pinopsida</taxon>
        <taxon>Pinidae</taxon>
        <taxon>Conifers I</taxon>
        <taxon>Pinales</taxon>
        <taxon>Pinaceae</taxon>
        <taxon>Picea</taxon>
    </lineage>
</organism>